<comment type="caution">
    <text evidence="8">The sequence shown here is derived from an EMBL/GenBank/DDBJ whole genome shotgun (WGS) entry which is preliminary data.</text>
</comment>
<accession>A0A835FYJ5</accession>
<dbReference type="GO" id="GO:0016567">
    <property type="term" value="P:protein ubiquitination"/>
    <property type="evidence" value="ECO:0007669"/>
    <property type="project" value="TreeGrafter"/>
</dbReference>
<dbReference type="EMBL" id="JACEFO010000097">
    <property type="protein sequence ID" value="KAF8781266.1"/>
    <property type="molecule type" value="Genomic_DNA"/>
</dbReference>
<evidence type="ECO:0008006" key="10">
    <source>
        <dbReference type="Google" id="ProtNLM"/>
    </source>
</evidence>
<evidence type="ECO:0000256" key="1">
    <source>
        <dbReference type="ARBA" id="ARBA00004141"/>
    </source>
</evidence>
<evidence type="ECO:0000256" key="5">
    <source>
        <dbReference type="ARBA" id="ARBA00023136"/>
    </source>
</evidence>
<feature type="region of interest" description="Disordered" evidence="6">
    <location>
        <begin position="1"/>
        <end position="55"/>
    </location>
</feature>
<gene>
    <name evidence="8" type="ORF">HU200_000627</name>
</gene>
<evidence type="ECO:0000256" key="3">
    <source>
        <dbReference type="ARBA" id="ARBA00022692"/>
    </source>
</evidence>
<evidence type="ECO:0000313" key="9">
    <source>
        <dbReference type="Proteomes" id="UP000636709"/>
    </source>
</evidence>
<proteinExistence type="inferred from homology"/>
<keyword evidence="9" id="KW-1185">Reference proteome</keyword>
<comment type="subcellular location">
    <subcellularLocation>
        <location evidence="1">Membrane</location>
        <topology evidence="1">Multi-pass membrane protein</topology>
    </subcellularLocation>
</comment>
<feature type="transmembrane region" description="Helical" evidence="7">
    <location>
        <begin position="94"/>
        <end position="119"/>
    </location>
</feature>
<evidence type="ECO:0000256" key="2">
    <source>
        <dbReference type="ARBA" id="ARBA00009142"/>
    </source>
</evidence>
<name>A0A835FYJ5_9POAL</name>
<reference evidence="8" key="1">
    <citation type="submission" date="2020-07" db="EMBL/GenBank/DDBJ databases">
        <title>Genome sequence and genetic diversity analysis of an under-domesticated orphan crop, white fonio (Digitaria exilis).</title>
        <authorList>
            <person name="Bennetzen J.L."/>
            <person name="Chen S."/>
            <person name="Ma X."/>
            <person name="Wang X."/>
            <person name="Yssel A.E.J."/>
            <person name="Chaluvadi S.R."/>
            <person name="Johnson M."/>
            <person name="Gangashetty P."/>
            <person name="Hamidou F."/>
            <person name="Sanogo M.D."/>
            <person name="Zwaenepoel A."/>
            <person name="Wallace J."/>
            <person name="Van De Peer Y."/>
            <person name="Van Deynze A."/>
        </authorList>
    </citation>
    <scope>NUCLEOTIDE SEQUENCE</scope>
    <source>
        <tissue evidence="8">Leaves</tissue>
    </source>
</reference>
<feature type="compositionally biased region" description="Gly residues" evidence="6">
    <location>
        <begin position="1"/>
        <end position="17"/>
    </location>
</feature>
<dbReference type="PANTHER" id="PTHR14255:SF37">
    <property type="entry name" value="SULFITE EXPORTER TAUE_SAFE FAMILY PROTEIN"/>
    <property type="match status" value="1"/>
</dbReference>
<keyword evidence="4 7" id="KW-1133">Transmembrane helix</keyword>
<dbReference type="GO" id="GO:0016020">
    <property type="term" value="C:membrane"/>
    <property type="evidence" value="ECO:0007669"/>
    <property type="project" value="UniProtKB-SubCell"/>
</dbReference>
<evidence type="ECO:0000256" key="6">
    <source>
        <dbReference type="SAM" id="MobiDB-lite"/>
    </source>
</evidence>
<organism evidence="8 9">
    <name type="scientific">Digitaria exilis</name>
    <dbReference type="NCBI Taxonomy" id="1010633"/>
    <lineage>
        <taxon>Eukaryota</taxon>
        <taxon>Viridiplantae</taxon>
        <taxon>Streptophyta</taxon>
        <taxon>Embryophyta</taxon>
        <taxon>Tracheophyta</taxon>
        <taxon>Spermatophyta</taxon>
        <taxon>Magnoliopsida</taxon>
        <taxon>Liliopsida</taxon>
        <taxon>Poales</taxon>
        <taxon>Poaceae</taxon>
        <taxon>PACMAD clade</taxon>
        <taxon>Panicoideae</taxon>
        <taxon>Panicodae</taxon>
        <taxon>Paniceae</taxon>
        <taxon>Anthephorinae</taxon>
        <taxon>Digitaria</taxon>
    </lineage>
</organism>
<feature type="transmembrane region" description="Helical" evidence="7">
    <location>
        <begin position="165"/>
        <end position="185"/>
    </location>
</feature>
<keyword evidence="5 7" id="KW-0472">Membrane</keyword>
<dbReference type="AlphaFoldDB" id="A0A835FYJ5"/>
<keyword evidence="3 7" id="KW-0812">Transmembrane</keyword>
<protein>
    <recommendedName>
        <fullName evidence="10">Sulfite exporter TauE/SafE family protein</fullName>
    </recommendedName>
</protein>
<sequence length="276" mass="28279">MGAGGGVGHRGQAGGMSGWEMARSAPSPSGAGGERRVEPLERRRRGLRRPTDEDRAGLGVGPLLSTVLSAPLYTDWVLNSLLIPVAVGVTMYEAHGVVAGLVGGLLGVGGGFIIGPLFLELGIPPQVSSATATFSMMFSSSMSVVEFYLLHRFPVPYGLPSSSSAFLYALAHIGSAAACLLLGFLDHRRRALFPVPTLPLCPTPRSTSTFPSSAPSSCSLSASFLAPATTATSLSPPRMPGVALGLHPCGPVAREDLAGAGVLAAACMQGGDGPRW</sequence>
<comment type="similarity">
    <text evidence="2">Belongs to the 4-toluene sulfonate uptake permease (TSUP) (TC 2.A.102) family.</text>
</comment>
<evidence type="ECO:0000256" key="7">
    <source>
        <dbReference type="SAM" id="Phobius"/>
    </source>
</evidence>
<dbReference type="PANTHER" id="PTHR14255">
    <property type="entry name" value="CEREBLON"/>
    <property type="match status" value="1"/>
</dbReference>
<evidence type="ECO:0000313" key="8">
    <source>
        <dbReference type="EMBL" id="KAF8781266.1"/>
    </source>
</evidence>
<dbReference type="Proteomes" id="UP000636709">
    <property type="component" value="Unassembled WGS sequence"/>
</dbReference>
<dbReference type="GO" id="GO:0031464">
    <property type="term" value="C:Cul4A-RING E3 ubiquitin ligase complex"/>
    <property type="evidence" value="ECO:0007669"/>
    <property type="project" value="TreeGrafter"/>
</dbReference>
<dbReference type="Pfam" id="PF01925">
    <property type="entry name" value="TauE"/>
    <property type="match status" value="1"/>
</dbReference>
<evidence type="ECO:0000256" key="4">
    <source>
        <dbReference type="ARBA" id="ARBA00022989"/>
    </source>
</evidence>
<dbReference type="InterPro" id="IPR002781">
    <property type="entry name" value="TM_pro_TauE-like"/>
</dbReference>